<evidence type="ECO:0000256" key="19">
    <source>
        <dbReference type="ARBA" id="ARBA00023157"/>
    </source>
</evidence>
<feature type="domain" description="Peptidase S1" evidence="24">
    <location>
        <begin position="212"/>
        <end position="267"/>
    </location>
</feature>
<evidence type="ECO:0000256" key="7">
    <source>
        <dbReference type="ARBA" id="ARBA00022525"/>
    </source>
</evidence>
<evidence type="ECO:0000313" key="26">
    <source>
        <dbReference type="EMBL" id="KFW08662.1"/>
    </source>
</evidence>
<evidence type="ECO:0000256" key="9">
    <source>
        <dbReference type="ARBA" id="ARBA00022553"/>
    </source>
</evidence>
<keyword evidence="13" id="KW-0378">Hydrolase</keyword>
<dbReference type="InterPro" id="IPR017857">
    <property type="entry name" value="Coagulation_fac-like_Gla_dom"/>
</dbReference>
<dbReference type="PRINTS" id="PR00010">
    <property type="entry name" value="EGFBLOOD"/>
</dbReference>
<dbReference type="InterPro" id="IPR018114">
    <property type="entry name" value="TRYPSIN_HIS"/>
</dbReference>
<evidence type="ECO:0000256" key="18">
    <source>
        <dbReference type="ARBA" id="ARBA00023145"/>
    </source>
</evidence>
<keyword evidence="6" id="KW-0301">Gamma-carboxyglutamic acid</keyword>
<keyword evidence="12" id="KW-0479">Metal-binding</keyword>
<dbReference type="AlphaFoldDB" id="A0A093J9V7"/>
<keyword evidence="16" id="KW-0460">Magnesium</keyword>
<protein>
    <recommendedName>
        <fullName evidence="5">Coagulation factor IX</fullName>
        <ecNumber evidence="4">3.4.21.22</ecNumber>
    </recommendedName>
    <alternativeName>
        <fullName evidence="21">Christmas factor</fullName>
    </alternativeName>
</protein>
<dbReference type="SMART" id="SM00179">
    <property type="entry name" value="EGF_CA"/>
    <property type="match status" value="1"/>
</dbReference>
<evidence type="ECO:0000313" key="27">
    <source>
        <dbReference type="Proteomes" id="UP000054232"/>
    </source>
</evidence>
<dbReference type="PANTHER" id="PTHR24278">
    <property type="entry name" value="COAGULATION FACTOR"/>
    <property type="match status" value="1"/>
</dbReference>
<evidence type="ECO:0000256" key="12">
    <source>
        <dbReference type="ARBA" id="ARBA00022723"/>
    </source>
</evidence>
<evidence type="ECO:0000256" key="15">
    <source>
        <dbReference type="ARBA" id="ARBA00022837"/>
    </source>
</evidence>
<dbReference type="SUPFAM" id="SSF50494">
    <property type="entry name" value="Trypsin-like serine proteases"/>
    <property type="match status" value="1"/>
</dbReference>
<gene>
    <name evidence="26" type="ORF">N326_01765</name>
</gene>
<evidence type="ECO:0000256" key="5">
    <source>
        <dbReference type="ARBA" id="ARBA00019454"/>
    </source>
</evidence>
<dbReference type="SMART" id="SM00181">
    <property type="entry name" value="EGF"/>
    <property type="match status" value="2"/>
</dbReference>
<dbReference type="FunFam" id="2.10.25.10:FF:000259">
    <property type="entry name" value="Coagulation factor VII"/>
    <property type="match status" value="1"/>
</dbReference>
<dbReference type="GO" id="GO:0004252">
    <property type="term" value="F:serine-type endopeptidase activity"/>
    <property type="evidence" value="ECO:0007669"/>
    <property type="project" value="UniProtKB-EC"/>
</dbReference>
<evidence type="ECO:0000256" key="22">
    <source>
        <dbReference type="PROSITE-ProRule" id="PRU00076"/>
    </source>
</evidence>
<keyword evidence="10" id="KW-0645">Protease</keyword>
<keyword evidence="15" id="KW-0106">Calcium</keyword>
<dbReference type="GO" id="GO:0031638">
    <property type="term" value="P:zymogen activation"/>
    <property type="evidence" value="ECO:0007669"/>
    <property type="project" value="TreeGrafter"/>
</dbReference>
<dbReference type="PANTHER" id="PTHR24278:SF31">
    <property type="entry name" value="COAGULATION FACTOR IX"/>
    <property type="match status" value="1"/>
</dbReference>
<evidence type="ECO:0000256" key="1">
    <source>
        <dbReference type="ARBA" id="ARBA00001368"/>
    </source>
</evidence>
<evidence type="ECO:0000256" key="10">
    <source>
        <dbReference type="ARBA" id="ARBA00022670"/>
    </source>
</evidence>
<evidence type="ECO:0000256" key="8">
    <source>
        <dbReference type="ARBA" id="ARBA00022536"/>
    </source>
</evidence>
<comment type="function">
    <text evidence="2">Factor IX is a vitamin K-dependent plasma protein that participates in the intrinsic pathway of blood coagulation by converting factor X to its active form in the presence of Ca(2+) ions, phospholipids, and factor VIIIa.</text>
</comment>
<dbReference type="GO" id="GO:0005615">
    <property type="term" value="C:extracellular space"/>
    <property type="evidence" value="ECO:0007669"/>
    <property type="project" value="TreeGrafter"/>
</dbReference>
<feature type="disulfide bond" evidence="22">
    <location>
        <begin position="92"/>
        <end position="101"/>
    </location>
</feature>
<keyword evidence="9" id="KW-0597">Phosphoprotein</keyword>
<evidence type="ECO:0000256" key="13">
    <source>
        <dbReference type="ARBA" id="ARBA00022801"/>
    </source>
</evidence>
<dbReference type="Pfam" id="PF00008">
    <property type="entry name" value="EGF"/>
    <property type="match status" value="1"/>
</dbReference>
<dbReference type="SUPFAM" id="SSF57196">
    <property type="entry name" value="EGF/Laminin"/>
    <property type="match status" value="2"/>
</dbReference>
<keyword evidence="19 22" id="KW-1015">Disulfide bond</keyword>
<dbReference type="PROSITE" id="PS00022">
    <property type="entry name" value="EGF_1"/>
    <property type="match status" value="1"/>
</dbReference>
<dbReference type="Gene3D" id="2.10.25.10">
    <property type="entry name" value="Laminin"/>
    <property type="match status" value="2"/>
</dbReference>
<evidence type="ECO:0000259" key="25">
    <source>
        <dbReference type="PROSITE" id="PS50998"/>
    </source>
</evidence>
<dbReference type="PROSITE" id="PS50998">
    <property type="entry name" value="GLA_2"/>
    <property type="match status" value="1"/>
</dbReference>
<dbReference type="PROSITE" id="PS50240">
    <property type="entry name" value="TRYPSIN_DOM"/>
    <property type="match status" value="1"/>
</dbReference>
<dbReference type="SMART" id="SM00069">
    <property type="entry name" value="GLA"/>
    <property type="match status" value="1"/>
</dbReference>
<dbReference type="PROSITE" id="PS01187">
    <property type="entry name" value="EGF_CA"/>
    <property type="match status" value="1"/>
</dbReference>
<evidence type="ECO:0000256" key="11">
    <source>
        <dbReference type="ARBA" id="ARBA00022696"/>
    </source>
</evidence>
<dbReference type="GO" id="GO:0007596">
    <property type="term" value="P:blood coagulation"/>
    <property type="evidence" value="ECO:0007669"/>
    <property type="project" value="UniProtKB-KW"/>
</dbReference>
<feature type="non-terminal residue" evidence="26">
    <location>
        <position position="267"/>
    </location>
</feature>
<dbReference type="InterPro" id="IPR000742">
    <property type="entry name" value="EGF"/>
</dbReference>
<dbReference type="EC" id="3.4.21.22" evidence="4"/>
<evidence type="ECO:0000256" key="14">
    <source>
        <dbReference type="ARBA" id="ARBA00022825"/>
    </source>
</evidence>
<evidence type="ECO:0000256" key="3">
    <source>
        <dbReference type="ARBA" id="ARBA00004613"/>
    </source>
</evidence>
<evidence type="ECO:0000259" key="24">
    <source>
        <dbReference type="PROSITE" id="PS50240"/>
    </source>
</evidence>
<dbReference type="PROSITE" id="PS01186">
    <property type="entry name" value="EGF_2"/>
    <property type="match status" value="1"/>
</dbReference>
<dbReference type="EMBL" id="KK572990">
    <property type="protein sequence ID" value="KFW08662.1"/>
    <property type="molecule type" value="Genomic_DNA"/>
</dbReference>
<keyword evidence="17" id="KW-0094">Blood coagulation</keyword>
<name>A0A093J9V7_EURHL</name>
<dbReference type="FunFam" id="2.10.25.10:FF:000162">
    <property type="entry name" value="Coagulation factor X (Predicted)"/>
    <property type="match status" value="1"/>
</dbReference>
<dbReference type="PROSITE" id="PS00134">
    <property type="entry name" value="TRYPSIN_HIS"/>
    <property type="match status" value="1"/>
</dbReference>
<keyword evidence="18" id="KW-0865">Zymogen</keyword>
<keyword evidence="20" id="KW-0325">Glycoprotein</keyword>
<keyword evidence="8 22" id="KW-0245">EGF-like domain</keyword>
<dbReference type="InterPro" id="IPR000152">
    <property type="entry name" value="EGF-type_Asp/Asn_hydroxyl_site"/>
</dbReference>
<dbReference type="PROSITE" id="PS00010">
    <property type="entry name" value="ASX_HYDROXYL"/>
    <property type="match status" value="1"/>
</dbReference>
<comment type="catalytic activity">
    <reaction evidence="1">
        <text>Selective cleavage of Arg-|-Ile bond in factor X to form factor Xa.</text>
        <dbReference type="EC" id="3.4.21.22"/>
    </reaction>
</comment>
<dbReference type="InterPro" id="IPR043504">
    <property type="entry name" value="Peptidase_S1_PA_chymotrypsin"/>
</dbReference>
<dbReference type="Proteomes" id="UP000054232">
    <property type="component" value="Unassembled WGS sequence"/>
</dbReference>
<dbReference type="SUPFAM" id="SSF57630">
    <property type="entry name" value="GLA-domain"/>
    <property type="match status" value="1"/>
</dbReference>
<dbReference type="GO" id="GO:0005509">
    <property type="term" value="F:calcium ion binding"/>
    <property type="evidence" value="ECO:0007669"/>
    <property type="project" value="InterPro"/>
</dbReference>
<evidence type="ECO:0000256" key="21">
    <source>
        <dbReference type="ARBA" id="ARBA00031357"/>
    </source>
</evidence>
<evidence type="ECO:0000256" key="17">
    <source>
        <dbReference type="ARBA" id="ARBA00023084"/>
    </source>
</evidence>
<dbReference type="Gene3D" id="4.10.740.10">
    <property type="entry name" value="Coagulation Factor IX"/>
    <property type="match status" value="1"/>
</dbReference>
<dbReference type="InterPro" id="IPR001881">
    <property type="entry name" value="EGF-like_Ca-bd_dom"/>
</dbReference>
<keyword evidence="14" id="KW-0720">Serine protease</keyword>
<sequence>IAVFIENKEANSVLHRQKRANSNRLEEVIPGNLERECIEEKCSFEEAREVFENTEKTMEFWKTYIDGDQCDPNPCKNGAICKDGVSSYVCWCPAGYEGRNCEIDFTCAIKNGGCKHFCRHDPPHKVVCSCAAGYRLHEDGKSCEPAVPYPCGRITAPEVKNKLTRAINTFEHWNISTDDQDDAHDEVLDNITETSTVATTKIIPIIKTGTRVVGGSDSMRGEVPWQVYLVNSQGVGFCGASILNEKWVVTAAHCLQPGDNVTAVAGE</sequence>
<dbReference type="PROSITE" id="PS00011">
    <property type="entry name" value="GLA_1"/>
    <property type="match status" value="1"/>
</dbReference>
<evidence type="ECO:0000256" key="6">
    <source>
        <dbReference type="ARBA" id="ARBA00022479"/>
    </source>
</evidence>
<evidence type="ECO:0000256" key="16">
    <source>
        <dbReference type="ARBA" id="ARBA00022842"/>
    </source>
</evidence>
<comment type="caution">
    <text evidence="22">Lacks conserved residue(s) required for the propagation of feature annotation.</text>
</comment>
<dbReference type="PROSITE" id="PS50026">
    <property type="entry name" value="EGF_3"/>
    <property type="match status" value="1"/>
</dbReference>
<dbReference type="InterPro" id="IPR000294">
    <property type="entry name" value="GLA_domain"/>
</dbReference>
<feature type="domain" description="Gla" evidence="25">
    <location>
        <begin position="20"/>
        <end position="66"/>
    </location>
</feature>
<dbReference type="Pfam" id="PF00594">
    <property type="entry name" value="Gla"/>
    <property type="match status" value="1"/>
</dbReference>
<reference evidence="26 27" key="1">
    <citation type="submission" date="2014-04" db="EMBL/GenBank/DDBJ databases">
        <title>Genome evolution of avian class.</title>
        <authorList>
            <person name="Zhang G."/>
            <person name="Li C."/>
        </authorList>
    </citation>
    <scope>NUCLEOTIDE SEQUENCE [LARGE SCALE GENOMIC DNA]</scope>
    <source>
        <strain evidence="26">BGI_N326</strain>
    </source>
</reference>
<feature type="non-terminal residue" evidence="26">
    <location>
        <position position="1"/>
    </location>
</feature>
<keyword evidence="7" id="KW-0964">Secreted</keyword>
<keyword evidence="27" id="KW-1185">Reference proteome</keyword>
<dbReference type="InterPro" id="IPR035972">
    <property type="entry name" value="GLA-like_dom_SF"/>
</dbReference>
<dbReference type="InterPro" id="IPR009003">
    <property type="entry name" value="Peptidase_S1_PA"/>
</dbReference>
<organism evidence="26 27">
    <name type="scientific">Eurypyga helias</name>
    <name type="common">Sunbittern</name>
    <name type="synonym">Ardea helias</name>
    <dbReference type="NCBI Taxonomy" id="54383"/>
    <lineage>
        <taxon>Eukaryota</taxon>
        <taxon>Metazoa</taxon>
        <taxon>Chordata</taxon>
        <taxon>Craniata</taxon>
        <taxon>Vertebrata</taxon>
        <taxon>Euteleostomi</taxon>
        <taxon>Archelosauria</taxon>
        <taxon>Archosauria</taxon>
        <taxon>Dinosauria</taxon>
        <taxon>Saurischia</taxon>
        <taxon>Theropoda</taxon>
        <taxon>Coelurosauria</taxon>
        <taxon>Aves</taxon>
        <taxon>Neognathae</taxon>
        <taxon>Neoaves</taxon>
        <taxon>Phaethontimorphae</taxon>
        <taxon>Eurypygiformes</taxon>
        <taxon>Eurypygidae</taxon>
        <taxon>Eurypyga</taxon>
    </lineage>
</organism>
<evidence type="ECO:0000256" key="2">
    <source>
        <dbReference type="ARBA" id="ARBA00002741"/>
    </source>
</evidence>
<dbReference type="CDD" id="cd00054">
    <property type="entry name" value="EGF_CA"/>
    <property type="match status" value="1"/>
</dbReference>
<evidence type="ECO:0000259" key="23">
    <source>
        <dbReference type="PROSITE" id="PS50026"/>
    </source>
</evidence>
<comment type="subcellular location">
    <subcellularLocation>
        <location evidence="3">Secreted</location>
    </subcellularLocation>
</comment>
<keyword evidence="11" id="KW-0356">Hemostasis</keyword>
<evidence type="ECO:0000256" key="4">
    <source>
        <dbReference type="ARBA" id="ARBA00012066"/>
    </source>
</evidence>
<proteinExistence type="predicted"/>
<dbReference type="FunFam" id="4.10.740.10:FF:000001">
    <property type="entry name" value="vitamin K-dependent protein S"/>
    <property type="match status" value="1"/>
</dbReference>
<dbReference type="InterPro" id="IPR001254">
    <property type="entry name" value="Trypsin_dom"/>
</dbReference>
<dbReference type="InterPro" id="IPR050442">
    <property type="entry name" value="Peptidase_S1_coag_factors"/>
</dbReference>
<dbReference type="Pfam" id="PF14670">
    <property type="entry name" value="FXa_inhibition"/>
    <property type="match status" value="1"/>
</dbReference>
<feature type="domain" description="EGF-like" evidence="23">
    <location>
        <begin position="66"/>
        <end position="102"/>
    </location>
</feature>
<accession>A0A093J9V7</accession>
<dbReference type="Gene3D" id="2.40.10.10">
    <property type="entry name" value="Trypsin-like serine proteases"/>
    <property type="match status" value="1"/>
</dbReference>
<evidence type="ECO:0000256" key="20">
    <source>
        <dbReference type="ARBA" id="ARBA00023180"/>
    </source>
</evidence>
<dbReference type="InterPro" id="IPR018097">
    <property type="entry name" value="EGF_Ca-bd_CS"/>
</dbReference>
<dbReference type="Pfam" id="PF00089">
    <property type="entry name" value="Trypsin"/>
    <property type="match status" value="1"/>
</dbReference>
<dbReference type="PRINTS" id="PR00001">
    <property type="entry name" value="GLABLOOD"/>
</dbReference>